<sequence>MARIRIFQRQRPEANSIKVEGILEFLYARDLLGHGTHCACTAGGSFVNNVNRSGLALGTVCGGAPQARLAMYKVGWIFGDISSIDVLKAFDEAIHDGVDVLSLSLGYDLPLFLKLIRVM</sequence>
<dbReference type="Gene3D" id="3.40.50.200">
    <property type="entry name" value="Peptidase S8/S53 domain"/>
    <property type="match status" value="1"/>
</dbReference>
<reference evidence="6" key="1">
    <citation type="submission" date="2024-07" db="EMBL/GenBank/DDBJ databases">
        <title>Two chromosome-level genome assemblies of Korean endemic species Abeliophyllum distichum and Forsythia ovata (Oleaceae).</title>
        <authorList>
            <person name="Jang H."/>
        </authorList>
    </citation>
    <scope>NUCLEOTIDE SEQUENCE [LARGE SCALE GENOMIC DNA]</scope>
</reference>
<dbReference type="InterPro" id="IPR045051">
    <property type="entry name" value="SBT"/>
</dbReference>
<accession>A0ABD1XAL0</accession>
<dbReference type="SUPFAM" id="SSF52743">
    <property type="entry name" value="Subtilisin-like"/>
    <property type="match status" value="1"/>
</dbReference>
<organism evidence="5 6">
    <name type="scientific">Forsythia ovata</name>
    <dbReference type="NCBI Taxonomy" id="205694"/>
    <lineage>
        <taxon>Eukaryota</taxon>
        <taxon>Viridiplantae</taxon>
        <taxon>Streptophyta</taxon>
        <taxon>Embryophyta</taxon>
        <taxon>Tracheophyta</taxon>
        <taxon>Spermatophyta</taxon>
        <taxon>Magnoliopsida</taxon>
        <taxon>eudicotyledons</taxon>
        <taxon>Gunneridae</taxon>
        <taxon>Pentapetalae</taxon>
        <taxon>asterids</taxon>
        <taxon>lamiids</taxon>
        <taxon>Lamiales</taxon>
        <taxon>Oleaceae</taxon>
        <taxon>Forsythieae</taxon>
        <taxon>Forsythia</taxon>
    </lineage>
</organism>
<dbReference type="PROSITE" id="PS51892">
    <property type="entry name" value="SUBTILASE"/>
    <property type="match status" value="1"/>
</dbReference>
<evidence type="ECO:0000313" key="5">
    <source>
        <dbReference type="EMBL" id="KAL2558827.1"/>
    </source>
</evidence>
<feature type="domain" description="Peptidase S8/S53" evidence="4">
    <location>
        <begin position="29"/>
        <end position="106"/>
    </location>
</feature>
<evidence type="ECO:0000259" key="4">
    <source>
        <dbReference type="Pfam" id="PF00082"/>
    </source>
</evidence>
<dbReference type="AlphaFoldDB" id="A0ABD1XAL0"/>
<dbReference type="PANTHER" id="PTHR10795">
    <property type="entry name" value="PROPROTEIN CONVERTASE SUBTILISIN/KEXIN"/>
    <property type="match status" value="1"/>
</dbReference>
<evidence type="ECO:0000256" key="3">
    <source>
        <dbReference type="PROSITE-ProRule" id="PRU01240"/>
    </source>
</evidence>
<dbReference type="InterPro" id="IPR036852">
    <property type="entry name" value="Peptidase_S8/S53_dom_sf"/>
</dbReference>
<comment type="caution">
    <text evidence="3">Lacks conserved residue(s) required for the propagation of feature annotation.</text>
</comment>
<evidence type="ECO:0000256" key="2">
    <source>
        <dbReference type="ARBA" id="ARBA00022729"/>
    </source>
</evidence>
<keyword evidence="2" id="KW-0732">Signal</keyword>
<dbReference type="Pfam" id="PF00082">
    <property type="entry name" value="Peptidase_S8"/>
    <property type="match status" value="1"/>
</dbReference>
<comment type="caution">
    <text evidence="5">The sequence shown here is derived from an EMBL/GenBank/DDBJ whole genome shotgun (WGS) entry which is preliminary data.</text>
</comment>
<proteinExistence type="inferred from homology"/>
<dbReference type="EMBL" id="JBFOLJ010000001">
    <property type="protein sequence ID" value="KAL2558827.1"/>
    <property type="molecule type" value="Genomic_DNA"/>
</dbReference>
<evidence type="ECO:0000256" key="1">
    <source>
        <dbReference type="ARBA" id="ARBA00011073"/>
    </source>
</evidence>
<gene>
    <name evidence="5" type="ORF">Fot_03566</name>
</gene>
<name>A0ABD1XAL0_9LAMI</name>
<protein>
    <submittedName>
        <fullName evidence="5">Subtilase family protein</fullName>
    </submittedName>
</protein>
<dbReference type="Proteomes" id="UP001604277">
    <property type="component" value="Unassembled WGS sequence"/>
</dbReference>
<dbReference type="InterPro" id="IPR000209">
    <property type="entry name" value="Peptidase_S8/S53_dom"/>
</dbReference>
<evidence type="ECO:0000313" key="6">
    <source>
        <dbReference type="Proteomes" id="UP001604277"/>
    </source>
</evidence>
<comment type="similarity">
    <text evidence="1 3">Belongs to the peptidase S8 family.</text>
</comment>
<keyword evidence="6" id="KW-1185">Reference proteome</keyword>